<sequence length="29" mass="3091">MEAKPLAAAAFAARKGQPVFVFVCGTRRP</sequence>
<dbReference type="AlphaFoldDB" id="A0A0E9TTJ3"/>
<organism evidence="1">
    <name type="scientific">Anguilla anguilla</name>
    <name type="common">European freshwater eel</name>
    <name type="synonym">Muraena anguilla</name>
    <dbReference type="NCBI Taxonomy" id="7936"/>
    <lineage>
        <taxon>Eukaryota</taxon>
        <taxon>Metazoa</taxon>
        <taxon>Chordata</taxon>
        <taxon>Craniata</taxon>
        <taxon>Vertebrata</taxon>
        <taxon>Euteleostomi</taxon>
        <taxon>Actinopterygii</taxon>
        <taxon>Neopterygii</taxon>
        <taxon>Teleostei</taxon>
        <taxon>Anguilliformes</taxon>
        <taxon>Anguillidae</taxon>
        <taxon>Anguilla</taxon>
    </lineage>
</organism>
<protein>
    <submittedName>
        <fullName evidence="1">Uncharacterized protein</fullName>
    </submittedName>
</protein>
<dbReference type="EMBL" id="GBXM01051558">
    <property type="protein sequence ID" value="JAH57019.1"/>
    <property type="molecule type" value="Transcribed_RNA"/>
</dbReference>
<accession>A0A0E9TTJ3</accession>
<reference evidence="1" key="2">
    <citation type="journal article" date="2015" name="Fish Shellfish Immunol.">
        <title>Early steps in the European eel (Anguilla anguilla)-Vibrio vulnificus interaction in the gills: Role of the RtxA13 toxin.</title>
        <authorList>
            <person name="Callol A."/>
            <person name="Pajuelo D."/>
            <person name="Ebbesson L."/>
            <person name="Teles M."/>
            <person name="MacKenzie S."/>
            <person name="Amaro C."/>
        </authorList>
    </citation>
    <scope>NUCLEOTIDE SEQUENCE</scope>
</reference>
<reference evidence="1" key="1">
    <citation type="submission" date="2014-11" db="EMBL/GenBank/DDBJ databases">
        <authorList>
            <person name="Amaro Gonzalez C."/>
        </authorList>
    </citation>
    <scope>NUCLEOTIDE SEQUENCE</scope>
</reference>
<evidence type="ECO:0000313" key="1">
    <source>
        <dbReference type="EMBL" id="JAH57019.1"/>
    </source>
</evidence>
<proteinExistence type="predicted"/>
<name>A0A0E9TTJ3_ANGAN</name>